<dbReference type="Proteomes" id="UP000681341">
    <property type="component" value="Unassembled WGS sequence"/>
</dbReference>
<evidence type="ECO:0000313" key="3">
    <source>
        <dbReference type="Proteomes" id="UP000681341"/>
    </source>
</evidence>
<dbReference type="EMBL" id="JAGFNP010000005">
    <property type="protein sequence ID" value="MBO3733330.1"/>
    <property type="molecule type" value="Genomic_DNA"/>
</dbReference>
<keyword evidence="3" id="KW-1185">Reference proteome</keyword>
<sequence>MTMRFEELGWRDSPMGEISLRRRFDPEVRAEVYEVKLDDEFLMSSLFTVAERELSHLGLARVAADGDLDVIVGGLGLGYTALAALEDPRVRELQVVEYSEAVIDWHERDLLPDTVGLAADERVRLVCADFFAAAMSAEGFDPERPGRQYDAILLDIDHSPSRFLHSPHAAFYTEEGLRAMAAHLKPEGVFAIWSDDPPAPEFMTVLMGVFAGVKAKRVWFDNPYTGGRSSNTVYTAIRA</sequence>
<evidence type="ECO:0000313" key="2">
    <source>
        <dbReference type="EMBL" id="MBO3733330.1"/>
    </source>
</evidence>
<dbReference type="SUPFAM" id="SSF53335">
    <property type="entry name" value="S-adenosyl-L-methionine-dependent methyltransferases"/>
    <property type="match status" value="1"/>
</dbReference>
<dbReference type="PANTHER" id="PTHR43317:SF3">
    <property type="entry name" value="BLR2883 PROTEIN"/>
    <property type="match status" value="1"/>
</dbReference>
<dbReference type="RefSeq" id="WP_208496250.1">
    <property type="nucleotide sequence ID" value="NZ_JAGFNP010000005.1"/>
</dbReference>
<organism evidence="2 3">
    <name type="scientific">Glycomyces niveus</name>
    <dbReference type="NCBI Taxonomy" id="2820287"/>
    <lineage>
        <taxon>Bacteria</taxon>
        <taxon>Bacillati</taxon>
        <taxon>Actinomycetota</taxon>
        <taxon>Actinomycetes</taxon>
        <taxon>Glycomycetales</taxon>
        <taxon>Glycomycetaceae</taxon>
        <taxon>Glycomyces</taxon>
    </lineage>
</organism>
<reference evidence="2 3" key="1">
    <citation type="submission" date="2021-03" db="EMBL/GenBank/DDBJ databases">
        <title>Glycomyces sp. nov., a novel actinomycete isolated from soil.</title>
        <authorList>
            <person name="Yang X."/>
            <person name="Xu X."/>
        </authorList>
    </citation>
    <scope>NUCLEOTIDE SEQUENCE [LARGE SCALE GENOMIC DNA]</scope>
    <source>
        <strain evidence="2 3">NEAU-S30</strain>
    </source>
</reference>
<dbReference type="InterPro" id="IPR029063">
    <property type="entry name" value="SAM-dependent_MTases_sf"/>
</dbReference>
<protein>
    <submittedName>
        <fullName evidence="2">Spermidine synthase</fullName>
    </submittedName>
</protein>
<gene>
    <name evidence="2" type="ORF">J5V16_10890</name>
</gene>
<name>A0ABS3U3I1_9ACTN</name>
<comment type="caution">
    <text evidence="2">The sequence shown here is derived from an EMBL/GenBank/DDBJ whole genome shotgun (WGS) entry which is preliminary data.</text>
</comment>
<dbReference type="PANTHER" id="PTHR43317">
    <property type="entry name" value="THERMOSPERMINE SYNTHASE ACAULIS5"/>
    <property type="match status" value="1"/>
</dbReference>
<dbReference type="Gene3D" id="3.40.50.150">
    <property type="entry name" value="Vaccinia Virus protein VP39"/>
    <property type="match status" value="1"/>
</dbReference>
<proteinExistence type="predicted"/>
<accession>A0ABS3U3I1</accession>
<keyword evidence="1" id="KW-0620">Polyamine biosynthesis</keyword>
<evidence type="ECO:0000256" key="1">
    <source>
        <dbReference type="ARBA" id="ARBA00023115"/>
    </source>
</evidence>